<dbReference type="GO" id="GO:0033120">
    <property type="term" value="P:positive regulation of RNA splicing"/>
    <property type="evidence" value="ECO:0007669"/>
    <property type="project" value="UniProtKB-ARBA"/>
</dbReference>
<reference evidence="38" key="1">
    <citation type="submission" date="2025-08" db="UniProtKB">
        <authorList>
            <consortium name="RefSeq"/>
        </authorList>
    </citation>
    <scope>IDENTIFICATION</scope>
    <source>
        <tissue evidence="38">Sperm</tissue>
    </source>
</reference>
<keyword evidence="20" id="KW-0472">Membrane</keyword>
<dbReference type="CDD" id="cd09769">
    <property type="entry name" value="Luminal_IRE1"/>
    <property type="match status" value="1"/>
</dbReference>
<evidence type="ECO:0000259" key="35">
    <source>
        <dbReference type="PROSITE" id="PS50011"/>
    </source>
</evidence>
<comment type="subcellular location">
    <subcellularLocation>
        <location evidence="2">Endoplasmic reticulum membrane</location>
        <topology evidence="2">Single-pass type I membrane protein</topology>
    </subcellularLocation>
</comment>
<dbReference type="InterPro" id="IPR045133">
    <property type="entry name" value="IRE1/2-like"/>
</dbReference>
<evidence type="ECO:0000313" key="37">
    <source>
        <dbReference type="Proteomes" id="UP001318040"/>
    </source>
</evidence>
<keyword evidence="12" id="KW-0013">ADP-ribosylation</keyword>
<feature type="domain" description="KEN" evidence="36">
    <location>
        <begin position="892"/>
        <end position="1020"/>
    </location>
</feature>
<keyword evidence="7" id="KW-0812">Transmembrane</keyword>
<evidence type="ECO:0000256" key="15">
    <source>
        <dbReference type="ARBA" id="ARBA00022824"/>
    </source>
</evidence>
<keyword evidence="24" id="KW-0834">Unfolded protein response</keyword>
<dbReference type="InterPro" id="IPR011047">
    <property type="entry name" value="Quinoprotein_ADH-like_sf"/>
</dbReference>
<evidence type="ECO:0000256" key="25">
    <source>
        <dbReference type="ARBA" id="ARBA00023268"/>
    </source>
</evidence>
<dbReference type="EC" id="2.7.11.1" evidence="3"/>
<keyword evidence="13" id="KW-0418">Kinase</keyword>
<dbReference type="Pfam" id="PF00069">
    <property type="entry name" value="Pkinase"/>
    <property type="match status" value="1"/>
</dbReference>
<dbReference type="InterPro" id="IPR000719">
    <property type="entry name" value="Prot_kinase_dom"/>
</dbReference>
<dbReference type="GO" id="GO:1990604">
    <property type="term" value="C:IRE1-TRAF2-ASK1 complex"/>
    <property type="evidence" value="ECO:0007669"/>
    <property type="project" value="TreeGrafter"/>
</dbReference>
<dbReference type="FunFam" id="1.20.1440.180:FF:000001">
    <property type="entry name" value="Serine/threonine-protein kinase/endoribonuclease IRE1"/>
    <property type="match status" value="1"/>
</dbReference>
<evidence type="ECO:0000256" key="5">
    <source>
        <dbReference type="ARBA" id="ARBA00022553"/>
    </source>
</evidence>
<evidence type="ECO:0000256" key="26">
    <source>
        <dbReference type="ARBA" id="ARBA00047899"/>
    </source>
</evidence>
<dbReference type="PANTHER" id="PTHR13954:SF15">
    <property type="entry name" value="SERINE_THREONINE-PROTEIN KINASE_ENDORIBONUCLEASE IRE2"/>
    <property type="match status" value="1"/>
</dbReference>
<evidence type="ECO:0000256" key="29">
    <source>
        <dbReference type="ARBA" id="ARBA00076266"/>
    </source>
</evidence>
<feature type="domain" description="Protein kinase" evidence="35">
    <location>
        <begin position="630"/>
        <end position="889"/>
    </location>
</feature>
<evidence type="ECO:0000256" key="27">
    <source>
        <dbReference type="ARBA" id="ARBA00048679"/>
    </source>
</evidence>
<keyword evidence="37" id="KW-1185">Reference proteome</keyword>
<keyword evidence="19" id="KW-0805">Transcription regulation</keyword>
<dbReference type="GO" id="GO:0005524">
    <property type="term" value="F:ATP binding"/>
    <property type="evidence" value="ECO:0007669"/>
    <property type="project" value="UniProtKB-KW"/>
</dbReference>
<evidence type="ECO:0000256" key="34">
    <source>
        <dbReference type="SAM" id="SignalP"/>
    </source>
</evidence>
<dbReference type="Gene3D" id="1.10.510.10">
    <property type="entry name" value="Transferase(Phosphotransferase) domain 1"/>
    <property type="match status" value="1"/>
</dbReference>
<dbReference type="FunFam" id="1.10.510.10:FF:000215">
    <property type="entry name" value="serine/threonine-protein kinase/endoribonuclease IRE1 isoform X1"/>
    <property type="match status" value="1"/>
</dbReference>
<evidence type="ECO:0000256" key="2">
    <source>
        <dbReference type="ARBA" id="ARBA00004115"/>
    </source>
</evidence>
<evidence type="ECO:0000256" key="20">
    <source>
        <dbReference type="ARBA" id="ARBA00023136"/>
    </source>
</evidence>
<keyword evidence="18" id="KW-1133">Transmembrane helix</keyword>
<dbReference type="GO" id="GO:0004521">
    <property type="term" value="F:RNA endonuclease activity"/>
    <property type="evidence" value="ECO:0007669"/>
    <property type="project" value="InterPro"/>
</dbReference>
<dbReference type="GO" id="GO:0016787">
    <property type="term" value="F:hydrolase activity"/>
    <property type="evidence" value="ECO:0007669"/>
    <property type="project" value="UniProtKB-KW"/>
</dbReference>
<dbReference type="AlphaFoldDB" id="A0AAJ7UAZ6"/>
<feature type="compositionally biased region" description="Acidic residues" evidence="33">
    <location>
        <begin position="605"/>
        <end position="621"/>
    </location>
</feature>
<keyword evidence="14" id="KW-0378">Hydrolase</keyword>
<evidence type="ECO:0000256" key="4">
    <source>
        <dbReference type="ARBA" id="ARBA00022527"/>
    </source>
</evidence>
<dbReference type="GO" id="GO:0070059">
    <property type="term" value="P:intrinsic apoptotic signaling pathway in response to endoplasmic reticulum stress"/>
    <property type="evidence" value="ECO:0007669"/>
    <property type="project" value="TreeGrafter"/>
</dbReference>
<dbReference type="GO" id="GO:0046872">
    <property type="term" value="F:metal ion binding"/>
    <property type="evidence" value="ECO:0007669"/>
    <property type="project" value="UniProtKB-KW"/>
</dbReference>
<evidence type="ECO:0000256" key="13">
    <source>
        <dbReference type="ARBA" id="ARBA00022777"/>
    </source>
</evidence>
<dbReference type="SUPFAM" id="SSF56112">
    <property type="entry name" value="Protein kinase-like (PK-like)"/>
    <property type="match status" value="1"/>
</dbReference>
<dbReference type="SMART" id="SM00580">
    <property type="entry name" value="PUG"/>
    <property type="match status" value="1"/>
</dbReference>
<evidence type="ECO:0000256" key="33">
    <source>
        <dbReference type="SAM" id="MobiDB-lite"/>
    </source>
</evidence>
<dbReference type="FunFam" id="2.130.10.10:FF:000225">
    <property type="entry name" value="Endoplasmic reticulum to nucleus-signaling 1"/>
    <property type="match status" value="1"/>
</dbReference>
<evidence type="ECO:0000256" key="3">
    <source>
        <dbReference type="ARBA" id="ARBA00012513"/>
    </source>
</evidence>
<comment type="catalytic activity">
    <reaction evidence="27">
        <text>L-seryl-[protein] + ATP = O-phospho-L-seryl-[protein] + ADP + H(+)</text>
        <dbReference type="Rhea" id="RHEA:17989"/>
        <dbReference type="Rhea" id="RHEA-COMP:9863"/>
        <dbReference type="Rhea" id="RHEA-COMP:11604"/>
        <dbReference type="ChEBI" id="CHEBI:15378"/>
        <dbReference type="ChEBI" id="CHEBI:29999"/>
        <dbReference type="ChEBI" id="CHEBI:30616"/>
        <dbReference type="ChEBI" id="CHEBI:83421"/>
        <dbReference type="ChEBI" id="CHEBI:456216"/>
        <dbReference type="EC" id="2.7.11.1"/>
    </reaction>
</comment>
<evidence type="ECO:0000256" key="8">
    <source>
        <dbReference type="ARBA" id="ARBA00022703"/>
    </source>
</evidence>
<dbReference type="InterPro" id="IPR011009">
    <property type="entry name" value="Kinase-like_dom_sf"/>
</dbReference>
<evidence type="ECO:0000256" key="24">
    <source>
        <dbReference type="ARBA" id="ARBA00023230"/>
    </source>
</evidence>
<evidence type="ECO:0000256" key="21">
    <source>
        <dbReference type="ARBA" id="ARBA00023157"/>
    </source>
</evidence>
<gene>
    <name evidence="38" type="primary">LOC116955070</name>
</gene>
<evidence type="ECO:0000256" key="12">
    <source>
        <dbReference type="ARBA" id="ARBA00022765"/>
    </source>
</evidence>
<dbReference type="GO" id="GO:0010629">
    <property type="term" value="P:negative regulation of gene expression"/>
    <property type="evidence" value="ECO:0007669"/>
    <property type="project" value="UniProtKB-ARBA"/>
</dbReference>
<evidence type="ECO:0000256" key="16">
    <source>
        <dbReference type="ARBA" id="ARBA00022840"/>
    </source>
</evidence>
<keyword evidence="23" id="KW-0325">Glycoprotein</keyword>
<keyword evidence="25" id="KW-0511">Multifunctional enzyme</keyword>
<evidence type="ECO:0000256" key="23">
    <source>
        <dbReference type="ARBA" id="ARBA00023180"/>
    </source>
</evidence>
<protein>
    <recommendedName>
        <fullName evidence="28">Serine/threonine-protein kinase/endoribonuclease IRE1</fullName>
        <ecNumber evidence="3">2.7.11.1</ecNumber>
    </recommendedName>
    <alternativeName>
        <fullName evidence="29">Endoplasmic reticulum-to-nucleus signaling 1</fullName>
    </alternativeName>
    <alternativeName>
        <fullName evidence="30">Inositol-requiring protein 1</fullName>
    </alternativeName>
    <alternativeName>
        <fullName evidence="31">Ire1-alpha</fullName>
    </alternativeName>
</protein>
<keyword evidence="8" id="KW-0053">Apoptosis</keyword>
<dbReference type="FunFam" id="3.30.200.20:FF:000077">
    <property type="entry name" value="Putative Serine/threonine-protein kinase/endoribonuclease IRE1"/>
    <property type="match status" value="1"/>
</dbReference>
<dbReference type="Pfam" id="PF06479">
    <property type="entry name" value="Ribonuc_2-5A"/>
    <property type="match status" value="1"/>
</dbReference>
<feature type="region of interest" description="Disordered" evidence="33">
    <location>
        <begin position="403"/>
        <end position="470"/>
    </location>
</feature>
<dbReference type="GO" id="GO:0004674">
    <property type="term" value="F:protein serine/threonine kinase activity"/>
    <property type="evidence" value="ECO:0007669"/>
    <property type="project" value="UniProtKB-KW"/>
</dbReference>
<keyword evidence="16" id="KW-0067">ATP-binding</keyword>
<comment type="cofactor">
    <cofactor evidence="1">
        <name>Mg(2+)</name>
        <dbReference type="ChEBI" id="CHEBI:18420"/>
    </cofactor>
</comment>
<feature type="region of interest" description="Disordered" evidence="33">
    <location>
        <begin position="337"/>
        <end position="366"/>
    </location>
</feature>
<keyword evidence="4" id="KW-0723">Serine/threonine-protein kinase</keyword>
<evidence type="ECO:0000256" key="18">
    <source>
        <dbReference type="ARBA" id="ARBA00022989"/>
    </source>
</evidence>
<evidence type="ECO:0000256" key="28">
    <source>
        <dbReference type="ARBA" id="ARBA00073767"/>
    </source>
</evidence>
<keyword evidence="15" id="KW-0256">Endoplasmic reticulum</keyword>
<dbReference type="RefSeq" id="XP_032831915.1">
    <property type="nucleotide sequence ID" value="XM_032976024.1"/>
</dbReference>
<dbReference type="InterPro" id="IPR008271">
    <property type="entry name" value="Ser/Thr_kinase_AS"/>
</dbReference>
<dbReference type="PROSITE" id="PS00108">
    <property type="entry name" value="PROTEIN_KINASE_ST"/>
    <property type="match status" value="1"/>
</dbReference>
<keyword evidence="10 34" id="KW-0732">Signal</keyword>
<evidence type="ECO:0000313" key="38">
    <source>
        <dbReference type="RefSeq" id="XP_032831915.1"/>
    </source>
</evidence>
<dbReference type="PROSITE" id="PS50011">
    <property type="entry name" value="PROTEIN_KINASE_DOM"/>
    <property type="match status" value="1"/>
</dbReference>
<dbReference type="GO" id="GO:1905898">
    <property type="term" value="P:positive regulation of response to endoplasmic reticulum stress"/>
    <property type="evidence" value="ECO:0007669"/>
    <property type="project" value="UniProtKB-ARBA"/>
</dbReference>
<evidence type="ECO:0000256" key="22">
    <source>
        <dbReference type="ARBA" id="ARBA00023163"/>
    </source>
</evidence>
<keyword evidence="32" id="KW-0175">Coiled coil</keyword>
<dbReference type="CDD" id="cd10422">
    <property type="entry name" value="RNase_Ire1"/>
    <property type="match status" value="1"/>
</dbReference>
<feature type="compositionally biased region" description="Basic and acidic residues" evidence="33">
    <location>
        <begin position="416"/>
        <end position="426"/>
    </location>
</feature>
<dbReference type="Gene3D" id="2.130.10.10">
    <property type="entry name" value="YVTN repeat-like/Quinoprotein amine dehydrogenase"/>
    <property type="match status" value="1"/>
</dbReference>
<evidence type="ECO:0000256" key="17">
    <source>
        <dbReference type="ARBA" id="ARBA00022842"/>
    </source>
</evidence>
<dbReference type="SMART" id="SM00220">
    <property type="entry name" value="S_TKc"/>
    <property type="match status" value="1"/>
</dbReference>
<keyword evidence="17" id="KW-0460">Magnesium</keyword>
<dbReference type="InterPro" id="IPR010513">
    <property type="entry name" value="KEN_dom"/>
</dbReference>
<keyword evidence="22" id="KW-0804">Transcription</keyword>
<accession>A0AAJ7UAZ6</accession>
<evidence type="ECO:0000256" key="7">
    <source>
        <dbReference type="ARBA" id="ARBA00022692"/>
    </source>
</evidence>
<evidence type="ECO:0000256" key="32">
    <source>
        <dbReference type="SAM" id="Coils"/>
    </source>
</evidence>
<dbReference type="Proteomes" id="UP001318040">
    <property type="component" value="Chromosome 58"/>
</dbReference>
<feature type="region of interest" description="Disordered" evidence="33">
    <location>
        <begin position="528"/>
        <end position="630"/>
    </location>
</feature>
<feature type="compositionally biased region" description="Basic and acidic residues" evidence="33">
    <location>
        <begin position="564"/>
        <end position="573"/>
    </location>
</feature>
<dbReference type="GO" id="GO:0051082">
    <property type="term" value="F:unfolded protein binding"/>
    <property type="evidence" value="ECO:0007669"/>
    <property type="project" value="TreeGrafter"/>
</dbReference>
<evidence type="ECO:0000256" key="1">
    <source>
        <dbReference type="ARBA" id="ARBA00001946"/>
    </source>
</evidence>
<keyword evidence="9" id="KW-0479">Metal-binding</keyword>
<dbReference type="GO" id="GO:0036498">
    <property type="term" value="P:IRE1-mediated unfolded protein response"/>
    <property type="evidence" value="ECO:0007669"/>
    <property type="project" value="UniProtKB-ARBA"/>
</dbReference>
<feature type="chain" id="PRO_5042511003" description="Serine/threonine-protein kinase/endoribonuclease IRE1" evidence="34">
    <location>
        <begin position="34"/>
        <end position="1048"/>
    </location>
</feature>
<name>A0AAJ7UAZ6_PETMA</name>
<keyword evidence="5" id="KW-0597">Phosphoprotein</keyword>
<evidence type="ECO:0000256" key="10">
    <source>
        <dbReference type="ARBA" id="ARBA00022729"/>
    </source>
</evidence>
<feature type="compositionally biased region" description="Low complexity" evidence="33">
    <location>
        <begin position="528"/>
        <end position="560"/>
    </location>
</feature>
<dbReference type="PROSITE" id="PS51392">
    <property type="entry name" value="KEN"/>
    <property type="match status" value="1"/>
</dbReference>
<organism evidence="37 38">
    <name type="scientific">Petromyzon marinus</name>
    <name type="common">Sea lamprey</name>
    <dbReference type="NCBI Taxonomy" id="7757"/>
    <lineage>
        <taxon>Eukaryota</taxon>
        <taxon>Metazoa</taxon>
        <taxon>Chordata</taxon>
        <taxon>Craniata</taxon>
        <taxon>Vertebrata</taxon>
        <taxon>Cyclostomata</taxon>
        <taxon>Hyperoartia</taxon>
        <taxon>Petromyzontiformes</taxon>
        <taxon>Petromyzontidae</taxon>
        <taxon>Petromyzon</taxon>
    </lineage>
</organism>
<evidence type="ECO:0000256" key="19">
    <source>
        <dbReference type="ARBA" id="ARBA00023015"/>
    </source>
</evidence>
<dbReference type="KEGG" id="pmrn:116955070"/>
<evidence type="ECO:0000256" key="31">
    <source>
        <dbReference type="ARBA" id="ARBA00083182"/>
    </source>
</evidence>
<dbReference type="InterPro" id="IPR038357">
    <property type="entry name" value="KEN_sf"/>
</dbReference>
<keyword evidence="21" id="KW-1015">Disulfide bond</keyword>
<dbReference type="GO" id="GO:0042803">
    <property type="term" value="F:protein homodimerization activity"/>
    <property type="evidence" value="ECO:0007669"/>
    <property type="project" value="UniProtKB-ARBA"/>
</dbReference>
<dbReference type="SMART" id="SM00564">
    <property type="entry name" value="PQQ"/>
    <property type="match status" value="5"/>
</dbReference>
<feature type="coiled-coil region" evidence="32">
    <location>
        <begin position="499"/>
        <end position="526"/>
    </location>
</feature>
<proteinExistence type="predicted"/>
<sequence>MPVTSPRRLSALAWPPMVLLLCLTAVCPGVGEGGTVAVPETLLFVSTLDGSMHAVSRLTGAVKWTLKEEAVLQVPVHLAEPAFLPDPSDGSLYTLGGKHGEGLAKLPFTIPELVQASPCRSSDGVLYTGRKVDAWYVVDPTTGEKQQTLTTAVPVNVCPSSPLLYIGRSEYTVTLYDTATREVRWNATYYDYSASLPDVEAQQQHSLVHFASSGDGLVVSVDGDTGQVAWARDFGSPAVGLYAWSGSALRRVARTAVAAETLRFLTFMSGDAGRITRWKYPFPLGPANTKLLPTLYVGKYSRSLYASPSLVHEGVSVVPRGRPLPLLEGPVPDHLTSPVSGDEGHECEITPSTDVKYPQGTGAGARSHLQSNHWLLIGHHERPLPAHGELPNGLPERAAASGTVIPSAGAGGGRDGGAEGGDRHSYTPDPGGDPSPPERDAGRGGGARGDGPGPPPAAGPPRPPHEPPPAVSRDVAVLLLGSVLLAGWVAFLVTYPRTVQQQREQRQQLEERLEERLQLLAQAQALALAAPGSPAPSQSSSSTSSSSASSSSSSRLLPRSPGGGERRPTDSPRHRLSRSSGSGRLRHSGGATAPGAVAEGSAGERDDDDEEGEEEGEEGEEETRVGSISFYPRHVLGHGAEGTIVYRGRFDGRAVAVKRILPECFSFAEREVRLLRESDEHAHVIRYFCTERDRQFQYIATELCAATLREYVLDPAFERRGLDPVTLLQQTLSGLAHLHSLNIVHRDLKPHNILLSLPSGHGRIKALISDFGLCKKLSAGRQSFSLRSGIPGTEGWIAPELLTQDCSPTCAVDIFSAGCVLYFVLSGGRHLFGDRLHRQANILAGAYSMEQLSPDEHDGAIARALIGSMIAAVPARRPCAGRALKHPFFWSREKQLHFFQDVSDRIEKEPLDAPVVRALERGGRAIVRDDWRSRITLPLQIDLRKFRSYRGSSVRDLLRAMRNKKHHYRELPSDVQQTLGSVPDDFVTYFTSRFPHLLLHTYTAMAACAHERLFHAYYHHEHQQDADATADATNAAARAPLLAPPTEA</sequence>
<dbReference type="GO" id="GO:0006397">
    <property type="term" value="P:mRNA processing"/>
    <property type="evidence" value="ECO:0007669"/>
    <property type="project" value="InterPro"/>
</dbReference>
<dbReference type="InterPro" id="IPR015943">
    <property type="entry name" value="WD40/YVTN_repeat-like_dom_sf"/>
</dbReference>
<feature type="compositionally biased region" description="Pro residues" evidence="33">
    <location>
        <begin position="452"/>
        <end position="470"/>
    </location>
</feature>
<evidence type="ECO:0000259" key="36">
    <source>
        <dbReference type="PROSITE" id="PS51392"/>
    </source>
</evidence>
<dbReference type="SUPFAM" id="SSF50998">
    <property type="entry name" value="Quinoprotein alcohol dehydrogenase-like"/>
    <property type="match status" value="1"/>
</dbReference>
<keyword evidence="11" id="KW-0547">Nucleotide-binding</keyword>
<evidence type="ECO:0000256" key="14">
    <source>
        <dbReference type="ARBA" id="ARBA00022801"/>
    </source>
</evidence>
<dbReference type="InterPro" id="IPR018391">
    <property type="entry name" value="PQQ_b-propeller_rpt"/>
</dbReference>
<dbReference type="Gene3D" id="1.20.1440.180">
    <property type="entry name" value="KEN domain"/>
    <property type="match status" value="1"/>
</dbReference>
<dbReference type="PANTHER" id="PTHR13954">
    <property type="entry name" value="IRE1-RELATED"/>
    <property type="match status" value="1"/>
</dbReference>
<dbReference type="Gene3D" id="3.30.200.20">
    <property type="entry name" value="Phosphorylase Kinase, domain 1"/>
    <property type="match status" value="1"/>
</dbReference>
<evidence type="ECO:0000256" key="9">
    <source>
        <dbReference type="ARBA" id="ARBA00022723"/>
    </source>
</evidence>
<evidence type="ECO:0000256" key="11">
    <source>
        <dbReference type="ARBA" id="ARBA00022741"/>
    </source>
</evidence>
<evidence type="ECO:0000256" key="6">
    <source>
        <dbReference type="ARBA" id="ARBA00022679"/>
    </source>
</evidence>
<dbReference type="CDD" id="cd13982">
    <property type="entry name" value="STKc_IRE1"/>
    <property type="match status" value="1"/>
</dbReference>
<keyword evidence="6" id="KW-0808">Transferase</keyword>
<evidence type="ECO:0000256" key="30">
    <source>
        <dbReference type="ARBA" id="ARBA00078578"/>
    </source>
</evidence>
<comment type="catalytic activity">
    <reaction evidence="26">
        <text>L-threonyl-[protein] + ATP = O-phospho-L-threonyl-[protein] + ADP + H(+)</text>
        <dbReference type="Rhea" id="RHEA:46608"/>
        <dbReference type="Rhea" id="RHEA-COMP:11060"/>
        <dbReference type="Rhea" id="RHEA-COMP:11605"/>
        <dbReference type="ChEBI" id="CHEBI:15378"/>
        <dbReference type="ChEBI" id="CHEBI:30013"/>
        <dbReference type="ChEBI" id="CHEBI:30616"/>
        <dbReference type="ChEBI" id="CHEBI:61977"/>
        <dbReference type="ChEBI" id="CHEBI:456216"/>
        <dbReference type="EC" id="2.7.11.1"/>
    </reaction>
</comment>
<feature type="signal peptide" evidence="34">
    <location>
        <begin position="1"/>
        <end position="33"/>
    </location>
</feature>